<dbReference type="InterPro" id="IPR029058">
    <property type="entry name" value="AB_hydrolase_fold"/>
</dbReference>
<comment type="caution">
    <text evidence="2">The sequence shown here is derived from an EMBL/GenBank/DDBJ whole genome shotgun (WGS) entry which is preliminary data.</text>
</comment>
<name>A0A1M2VHZ4_TRAPU</name>
<dbReference type="Gene3D" id="3.40.50.1820">
    <property type="entry name" value="alpha/beta hydrolase"/>
    <property type="match status" value="1"/>
</dbReference>
<reference evidence="2 3" key="1">
    <citation type="submission" date="2016-10" db="EMBL/GenBank/DDBJ databases">
        <title>Genome sequence of the basidiomycete white-rot fungus Trametes pubescens.</title>
        <authorList>
            <person name="Makela M.R."/>
            <person name="Granchi Z."/>
            <person name="Peng M."/>
            <person name="De Vries R.P."/>
            <person name="Grigoriev I."/>
            <person name="Riley R."/>
            <person name="Hilden K."/>
        </authorList>
    </citation>
    <scope>NUCLEOTIDE SEQUENCE [LARGE SCALE GENOMIC DNA]</scope>
    <source>
        <strain evidence="2 3">FBCC735</strain>
    </source>
</reference>
<dbReference type="AlphaFoldDB" id="A0A1M2VHZ4"/>
<keyword evidence="3" id="KW-1185">Reference proteome</keyword>
<dbReference type="Proteomes" id="UP000184267">
    <property type="component" value="Unassembled WGS sequence"/>
</dbReference>
<accession>A0A1M2VHZ4</accession>
<gene>
    <name evidence="2" type="ORF">TRAPUB_1944</name>
</gene>
<organism evidence="2 3">
    <name type="scientific">Trametes pubescens</name>
    <name type="common">White-rot fungus</name>
    <dbReference type="NCBI Taxonomy" id="154538"/>
    <lineage>
        <taxon>Eukaryota</taxon>
        <taxon>Fungi</taxon>
        <taxon>Dikarya</taxon>
        <taxon>Basidiomycota</taxon>
        <taxon>Agaricomycotina</taxon>
        <taxon>Agaricomycetes</taxon>
        <taxon>Polyporales</taxon>
        <taxon>Polyporaceae</taxon>
        <taxon>Trametes</taxon>
    </lineage>
</organism>
<sequence>MALTLNSPLHVLEDSGIPAGSTDFTTVVILHGFTWHSGIFTKLLPLAHPHNARIVLVNRRDYLGSKPYTEDDRALLPDLSPEEWADAGQVAAAGEKMKAFMKERAHEVHDLLVELVRGGNVVVADREKNTGGIVVAGWSLGGSWMTALLAHVATFPTEEVKLSDYVRRVVIFDSPFLALGYPRPEPALYSPLLDPEIAPEDRQPLFMKWVSGYFPYGGTPDTLEGKTPLQDPPPTISTLTSEEIARMTCLPVGEPGGSDEILVHSGIRLGLFAYLRERALYHPEDEKVVAGGDAWRDVEVRCVTGEWSLAGVLWATMLLKQELEDAKVKGLSTRNVRFVLIRRANHFVQWDAPELALRSLLGKEDVFE</sequence>
<evidence type="ECO:0000313" key="3">
    <source>
        <dbReference type="Proteomes" id="UP000184267"/>
    </source>
</evidence>
<protein>
    <recommendedName>
        <fullName evidence="1">AB hydrolase-1 domain-containing protein</fullName>
    </recommendedName>
</protein>
<evidence type="ECO:0000259" key="1">
    <source>
        <dbReference type="Pfam" id="PF12697"/>
    </source>
</evidence>
<dbReference type="Pfam" id="PF12697">
    <property type="entry name" value="Abhydrolase_6"/>
    <property type="match status" value="1"/>
</dbReference>
<dbReference type="InterPro" id="IPR000073">
    <property type="entry name" value="AB_hydrolase_1"/>
</dbReference>
<dbReference type="OrthoDB" id="3466517at2759"/>
<dbReference type="EMBL" id="MNAD01001209">
    <property type="protein sequence ID" value="OJT07214.1"/>
    <property type="molecule type" value="Genomic_DNA"/>
</dbReference>
<feature type="domain" description="AB hydrolase-1" evidence="1">
    <location>
        <begin position="27"/>
        <end position="354"/>
    </location>
</feature>
<dbReference type="SUPFAM" id="SSF53474">
    <property type="entry name" value="alpha/beta-Hydrolases"/>
    <property type="match status" value="1"/>
</dbReference>
<dbReference type="OMA" id="WHSGIFT"/>
<proteinExistence type="predicted"/>
<evidence type="ECO:0000313" key="2">
    <source>
        <dbReference type="EMBL" id="OJT07214.1"/>
    </source>
</evidence>